<dbReference type="PANTHER" id="PTHR43861">
    <property type="entry name" value="TRANS-ACONITATE 2-METHYLTRANSFERASE-RELATED"/>
    <property type="match status" value="1"/>
</dbReference>
<gene>
    <name evidence="4" type="ORF">BEL07_25780</name>
</gene>
<name>A0A1E8PXU0_9MYCO</name>
<dbReference type="AlphaFoldDB" id="A0A1E8PXU0"/>
<dbReference type="GO" id="GO:0008168">
    <property type="term" value="F:methyltransferase activity"/>
    <property type="evidence" value="ECO:0007669"/>
    <property type="project" value="UniProtKB-KW"/>
</dbReference>
<dbReference type="Proteomes" id="UP000178953">
    <property type="component" value="Unassembled WGS sequence"/>
</dbReference>
<evidence type="ECO:0000313" key="5">
    <source>
        <dbReference type="Proteomes" id="UP000178953"/>
    </source>
</evidence>
<keyword evidence="5" id="KW-1185">Reference proteome</keyword>
<protein>
    <submittedName>
        <fullName evidence="4">SAM-dependent methyltransferase</fullName>
    </submittedName>
</protein>
<dbReference type="RefSeq" id="WP_070355893.1">
    <property type="nucleotide sequence ID" value="NZ_CP043474.1"/>
</dbReference>
<dbReference type="OrthoDB" id="5174037at2"/>
<sequence length="256" mass="27763">MTDWSGSDYVDVSVLQRTMIAKAMAHLRFEPDDWVLDIGCGDGHLTAEIAGMVPSGGAVGADASPRMIDVATASVAGGDSTPLFVVADARALPFTQCFDAAVSFNALHWVPQQGVALRQIAGVVKPGGRITVQMVCAGERTSLEATAMSVAHDRAWRDRFIGLSAPFVHVAPSDFRVVAETVGLRVDDVTVADETWRFDSREAFHRWCAVGCTAWTDRLPVDERDRFIADVVAAYEAVVGRPGLFHFAQMRADLRR</sequence>
<dbReference type="PANTHER" id="PTHR43861:SF1">
    <property type="entry name" value="TRANS-ACONITATE 2-METHYLTRANSFERASE"/>
    <property type="match status" value="1"/>
</dbReference>
<evidence type="ECO:0000313" key="4">
    <source>
        <dbReference type="EMBL" id="OFJ50877.1"/>
    </source>
</evidence>
<keyword evidence="1 4" id="KW-0489">Methyltransferase</keyword>
<dbReference type="SUPFAM" id="SSF53335">
    <property type="entry name" value="S-adenosyl-L-methionine-dependent methyltransferases"/>
    <property type="match status" value="1"/>
</dbReference>
<evidence type="ECO:0000256" key="2">
    <source>
        <dbReference type="ARBA" id="ARBA00022679"/>
    </source>
</evidence>
<feature type="domain" description="Methyltransferase" evidence="3">
    <location>
        <begin position="35"/>
        <end position="128"/>
    </location>
</feature>
<proteinExistence type="predicted"/>
<comment type="caution">
    <text evidence="4">The sequence shown here is derived from an EMBL/GenBank/DDBJ whole genome shotgun (WGS) entry which is preliminary data.</text>
</comment>
<accession>A0A1E8PXU0</accession>
<keyword evidence="2 4" id="KW-0808">Transferase</keyword>
<dbReference type="EMBL" id="MCHX01000090">
    <property type="protein sequence ID" value="OFJ50877.1"/>
    <property type="molecule type" value="Genomic_DNA"/>
</dbReference>
<evidence type="ECO:0000256" key="1">
    <source>
        <dbReference type="ARBA" id="ARBA00022603"/>
    </source>
</evidence>
<dbReference type="InterPro" id="IPR041698">
    <property type="entry name" value="Methyltransf_25"/>
</dbReference>
<organism evidence="4 5">
    <name type="scientific">Mycolicibacterium grossiae</name>
    <dbReference type="NCBI Taxonomy" id="1552759"/>
    <lineage>
        <taxon>Bacteria</taxon>
        <taxon>Bacillati</taxon>
        <taxon>Actinomycetota</taxon>
        <taxon>Actinomycetes</taxon>
        <taxon>Mycobacteriales</taxon>
        <taxon>Mycobacteriaceae</taxon>
        <taxon>Mycolicibacterium</taxon>
    </lineage>
</organism>
<dbReference type="CDD" id="cd02440">
    <property type="entry name" value="AdoMet_MTases"/>
    <property type="match status" value="1"/>
</dbReference>
<evidence type="ECO:0000259" key="3">
    <source>
        <dbReference type="Pfam" id="PF13649"/>
    </source>
</evidence>
<dbReference type="Pfam" id="PF13649">
    <property type="entry name" value="Methyltransf_25"/>
    <property type="match status" value="1"/>
</dbReference>
<dbReference type="Gene3D" id="3.40.50.150">
    <property type="entry name" value="Vaccinia Virus protein VP39"/>
    <property type="match status" value="1"/>
</dbReference>
<dbReference type="GO" id="GO:0032259">
    <property type="term" value="P:methylation"/>
    <property type="evidence" value="ECO:0007669"/>
    <property type="project" value="UniProtKB-KW"/>
</dbReference>
<dbReference type="InterPro" id="IPR029063">
    <property type="entry name" value="SAM-dependent_MTases_sf"/>
</dbReference>
<reference evidence="4 5" key="1">
    <citation type="submission" date="2016-09" db="EMBL/GenBank/DDBJ databases">
        <title>genome sequence of Mycobacterium sp. 739 SCH.</title>
        <authorList>
            <person name="Greninger A.L."/>
            <person name="Qin X."/>
            <person name="Jerome K."/>
            <person name="Vora S."/>
            <person name="Quinn K."/>
        </authorList>
    </citation>
    <scope>NUCLEOTIDE SEQUENCE [LARGE SCALE GENOMIC DNA]</scope>
    <source>
        <strain evidence="4 5">SCH</strain>
    </source>
</reference>